<evidence type="ECO:0000313" key="1">
    <source>
        <dbReference type="Proteomes" id="UP000887579"/>
    </source>
</evidence>
<evidence type="ECO:0000313" key="2">
    <source>
        <dbReference type="WBParaSite" id="ES5_v2.g24501.t1"/>
    </source>
</evidence>
<reference evidence="2" key="1">
    <citation type="submission" date="2022-11" db="UniProtKB">
        <authorList>
            <consortium name="WormBaseParasite"/>
        </authorList>
    </citation>
    <scope>IDENTIFICATION</scope>
</reference>
<accession>A0AC34G4S8</accession>
<protein>
    <submittedName>
        <fullName evidence="2">Uncharacterized protein</fullName>
    </submittedName>
</protein>
<proteinExistence type="predicted"/>
<name>A0AC34G4S8_9BILA</name>
<sequence>MKTTVFALLLFCCVHASFQFILSNNNEAAFLKRQLRQAPAQSDSTSVENPNHLSFESASNEINEVNKIRLKRAATVVSDESVASPEVSAETNKDPLKQSIESSETSVESQERVNTRKNA</sequence>
<organism evidence="1 2">
    <name type="scientific">Panagrolaimus sp. ES5</name>
    <dbReference type="NCBI Taxonomy" id="591445"/>
    <lineage>
        <taxon>Eukaryota</taxon>
        <taxon>Metazoa</taxon>
        <taxon>Ecdysozoa</taxon>
        <taxon>Nematoda</taxon>
        <taxon>Chromadorea</taxon>
        <taxon>Rhabditida</taxon>
        <taxon>Tylenchina</taxon>
        <taxon>Panagrolaimomorpha</taxon>
        <taxon>Panagrolaimoidea</taxon>
        <taxon>Panagrolaimidae</taxon>
        <taxon>Panagrolaimus</taxon>
    </lineage>
</organism>
<dbReference type="Proteomes" id="UP000887579">
    <property type="component" value="Unplaced"/>
</dbReference>
<dbReference type="WBParaSite" id="ES5_v2.g24501.t1">
    <property type="protein sequence ID" value="ES5_v2.g24501.t1"/>
    <property type="gene ID" value="ES5_v2.g24501"/>
</dbReference>